<dbReference type="SUPFAM" id="SSF81383">
    <property type="entry name" value="F-box domain"/>
    <property type="match status" value="1"/>
</dbReference>
<evidence type="ECO:0000313" key="4">
    <source>
        <dbReference type="Proteomes" id="UP000324897"/>
    </source>
</evidence>
<evidence type="ECO:0000259" key="2">
    <source>
        <dbReference type="SMART" id="SM00256"/>
    </source>
</evidence>
<dbReference type="InterPro" id="IPR055290">
    <property type="entry name" value="At3g26010-like"/>
</dbReference>
<keyword evidence="4" id="KW-1185">Reference proteome</keyword>
<dbReference type="PANTHER" id="PTHR35546">
    <property type="entry name" value="F-BOX PROTEIN INTERACTION DOMAIN PROTEIN-RELATED"/>
    <property type="match status" value="1"/>
</dbReference>
<feature type="non-terminal residue" evidence="3">
    <location>
        <position position="1"/>
    </location>
</feature>
<dbReference type="Pfam" id="PF00646">
    <property type="entry name" value="F-box"/>
    <property type="match status" value="1"/>
</dbReference>
<dbReference type="PANTHER" id="PTHR35546:SF28">
    <property type="entry name" value="F-BOX DOMAIN-CONTAINING PROTEIN"/>
    <property type="match status" value="1"/>
</dbReference>
<dbReference type="EMBL" id="RWGY01000007">
    <property type="protein sequence ID" value="TVU41963.1"/>
    <property type="molecule type" value="Genomic_DNA"/>
</dbReference>
<dbReference type="AlphaFoldDB" id="A0A5J9W207"/>
<gene>
    <name evidence="3" type="ORF">EJB05_15525</name>
</gene>
<dbReference type="Gramene" id="TVU41963">
    <property type="protein sequence ID" value="TVU41963"/>
    <property type="gene ID" value="EJB05_15525"/>
</dbReference>
<organism evidence="3 4">
    <name type="scientific">Eragrostis curvula</name>
    <name type="common">weeping love grass</name>
    <dbReference type="NCBI Taxonomy" id="38414"/>
    <lineage>
        <taxon>Eukaryota</taxon>
        <taxon>Viridiplantae</taxon>
        <taxon>Streptophyta</taxon>
        <taxon>Embryophyta</taxon>
        <taxon>Tracheophyta</taxon>
        <taxon>Spermatophyta</taxon>
        <taxon>Magnoliopsida</taxon>
        <taxon>Liliopsida</taxon>
        <taxon>Poales</taxon>
        <taxon>Poaceae</taxon>
        <taxon>PACMAD clade</taxon>
        <taxon>Chloridoideae</taxon>
        <taxon>Eragrostideae</taxon>
        <taxon>Eragrostidinae</taxon>
        <taxon>Eragrostis</taxon>
    </lineage>
</organism>
<comment type="caution">
    <text evidence="3">The sequence shown here is derived from an EMBL/GenBank/DDBJ whole genome shotgun (WGS) entry which is preliminary data.</text>
</comment>
<evidence type="ECO:0000313" key="3">
    <source>
        <dbReference type="EMBL" id="TVU41963.1"/>
    </source>
</evidence>
<reference evidence="3 4" key="1">
    <citation type="journal article" date="2019" name="Sci. Rep.">
        <title>A high-quality genome of Eragrostis curvula grass provides insights into Poaceae evolution and supports new strategies to enhance forage quality.</title>
        <authorList>
            <person name="Carballo J."/>
            <person name="Santos B.A.C.M."/>
            <person name="Zappacosta D."/>
            <person name="Garbus I."/>
            <person name="Selva J.P."/>
            <person name="Gallo C.A."/>
            <person name="Diaz A."/>
            <person name="Albertini E."/>
            <person name="Caccamo M."/>
            <person name="Echenique V."/>
        </authorList>
    </citation>
    <scope>NUCLEOTIDE SEQUENCE [LARGE SCALE GENOMIC DNA]</scope>
    <source>
        <strain evidence="4">cv. Victoria</strain>
        <tissue evidence="3">Leaf</tissue>
    </source>
</reference>
<feature type="compositionally biased region" description="Acidic residues" evidence="1">
    <location>
        <begin position="158"/>
        <end position="179"/>
    </location>
</feature>
<accession>A0A5J9W207</accession>
<protein>
    <recommendedName>
        <fullName evidence="2">F-box domain-containing protein</fullName>
    </recommendedName>
</protein>
<dbReference type="InterPro" id="IPR036047">
    <property type="entry name" value="F-box-like_dom_sf"/>
</dbReference>
<dbReference type="Gene3D" id="1.20.1280.50">
    <property type="match status" value="1"/>
</dbReference>
<evidence type="ECO:0000256" key="1">
    <source>
        <dbReference type="SAM" id="MobiDB-lite"/>
    </source>
</evidence>
<dbReference type="Proteomes" id="UP000324897">
    <property type="component" value="Chromosome 4"/>
</dbReference>
<dbReference type="OrthoDB" id="605328at2759"/>
<feature type="compositionally biased region" description="Basic and acidic residues" evidence="1">
    <location>
        <begin position="145"/>
        <end position="157"/>
    </location>
</feature>
<sequence length="352" mass="39548">MDGPERIAVAAVGFPDDSLVEILSCVPAKSLGRFKCVSKAWRDLIVDRLRCRKFPQILEGFFYGGRGQNYGNFTNLEGKSVPLVDPSFSFLTKVPGIEDLVILSSHNGLLLIGHTMGSVTCGYIVCNPRHRAMGGLSLPAKKCNCKGDEDEKSHDDDERSDEDEESDEDDEDDEESDEDDLRTGAHHFLIFDPAVSSHFHLLQFGHYCCDEMLFDVSVYSSETGLWSCKTAEWAGNVETGECERWLGGEDEVKFELGRAYVNGMLHIPVYHHYGYHLQTKEAQIVVVDVQGNLSRIMRWPGQSQGRLHCISGHRKSEDPNGHIIGLSIWVLEDYDAEQWVLKQNLSVLSKKH</sequence>
<dbReference type="InterPro" id="IPR001810">
    <property type="entry name" value="F-box_dom"/>
</dbReference>
<proteinExistence type="predicted"/>
<feature type="region of interest" description="Disordered" evidence="1">
    <location>
        <begin position="145"/>
        <end position="179"/>
    </location>
</feature>
<name>A0A5J9W207_9POAL</name>
<dbReference type="SMART" id="SM00256">
    <property type="entry name" value="FBOX"/>
    <property type="match status" value="1"/>
</dbReference>
<feature type="domain" description="F-box" evidence="2">
    <location>
        <begin position="14"/>
        <end position="54"/>
    </location>
</feature>